<comment type="caution">
    <text evidence="8">The sequence shown here is derived from an EMBL/GenBank/DDBJ whole genome shotgun (WGS) entry which is preliminary data.</text>
</comment>
<feature type="domain" description="Peptidase A1" evidence="7">
    <location>
        <begin position="520"/>
        <end position="870"/>
    </location>
</feature>
<evidence type="ECO:0000256" key="6">
    <source>
        <dbReference type="SAM" id="SignalP"/>
    </source>
</evidence>
<dbReference type="InterPro" id="IPR032861">
    <property type="entry name" value="TAXi_N"/>
</dbReference>
<dbReference type="GO" id="GO:0006508">
    <property type="term" value="P:proteolysis"/>
    <property type="evidence" value="ECO:0007669"/>
    <property type="project" value="UniProtKB-KW"/>
</dbReference>
<evidence type="ECO:0000313" key="8">
    <source>
        <dbReference type="EMBL" id="OMP04486.1"/>
    </source>
</evidence>
<comment type="similarity">
    <text evidence="1">Belongs to the peptidase A1 family.</text>
</comment>
<dbReference type="CDD" id="cd05476">
    <property type="entry name" value="pepsin_A_like_plant"/>
    <property type="match status" value="1"/>
</dbReference>
<proteinExistence type="inferred from homology"/>
<dbReference type="InterPro" id="IPR051708">
    <property type="entry name" value="Plant_Aspart_Prot_A1"/>
</dbReference>
<reference evidence="9" key="1">
    <citation type="submission" date="2013-09" db="EMBL/GenBank/DDBJ databases">
        <title>Corchorus olitorius genome sequencing.</title>
        <authorList>
            <person name="Alam M."/>
            <person name="Haque M.S."/>
            <person name="Islam M.S."/>
            <person name="Emdad E.M."/>
            <person name="Islam M.M."/>
            <person name="Ahmed B."/>
            <person name="Halim A."/>
            <person name="Hossen Q.M.M."/>
            <person name="Hossain M.Z."/>
            <person name="Ahmed R."/>
            <person name="Khan M.M."/>
            <person name="Islam R."/>
            <person name="Rashid M.M."/>
            <person name="Khan S.A."/>
            <person name="Rahman M.S."/>
            <person name="Alam M."/>
            <person name="Yahiya A.S."/>
            <person name="Khan M.S."/>
            <person name="Azam M.S."/>
            <person name="Haque T."/>
            <person name="Lashkar M.Z.H."/>
            <person name="Akhand A.I."/>
            <person name="Morshed G."/>
            <person name="Roy S."/>
            <person name="Uddin K.S."/>
            <person name="Rabeya T."/>
            <person name="Hossain A.S."/>
            <person name="Chowdhury A."/>
            <person name="Snigdha A.R."/>
            <person name="Mortoza M.S."/>
            <person name="Matin S.A."/>
            <person name="Hoque S.M.E."/>
            <person name="Islam M.K."/>
            <person name="Roy D.K."/>
            <person name="Haider R."/>
            <person name="Moosa M.M."/>
            <person name="Elias S.M."/>
            <person name="Hasan A.M."/>
            <person name="Jahan S."/>
            <person name="Shafiuddin M."/>
            <person name="Mahmood N."/>
            <person name="Shommy N.S."/>
        </authorList>
    </citation>
    <scope>NUCLEOTIDE SEQUENCE [LARGE SCALE GENOMIC DNA]</scope>
    <source>
        <strain evidence="9">cv. O-4</strain>
    </source>
</reference>
<dbReference type="PANTHER" id="PTHR47967">
    <property type="entry name" value="OS07G0603500 PROTEIN-RELATED"/>
    <property type="match status" value="1"/>
</dbReference>
<dbReference type="InterPro" id="IPR034161">
    <property type="entry name" value="Pepsin-like_plant"/>
</dbReference>
<dbReference type="SUPFAM" id="SSF50630">
    <property type="entry name" value="Acid proteases"/>
    <property type="match status" value="2"/>
</dbReference>
<keyword evidence="5" id="KW-0325">Glycoprotein</keyword>
<evidence type="ECO:0000259" key="7">
    <source>
        <dbReference type="PROSITE" id="PS51767"/>
    </source>
</evidence>
<dbReference type="GO" id="GO:0004190">
    <property type="term" value="F:aspartic-type endopeptidase activity"/>
    <property type="evidence" value="ECO:0007669"/>
    <property type="project" value="UniProtKB-KW"/>
</dbReference>
<dbReference type="PANTHER" id="PTHR47967:SF123">
    <property type="entry name" value="ASPARTIC PROTEINASE NEPENTHESIN-1-LIKE"/>
    <property type="match status" value="1"/>
</dbReference>
<dbReference type="Pfam" id="PF14543">
    <property type="entry name" value="TAXi_N"/>
    <property type="match status" value="2"/>
</dbReference>
<organism evidence="8 9">
    <name type="scientific">Corchorus olitorius</name>
    <dbReference type="NCBI Taxonomy" id="93759"/>
    <lineage>
        <taxon>Eukaryota</taxon>
        <taxon>Viridiplantae</taxon>
        <taxon>Streptophyta</taxon>
        <taxon>Embryophyta</taxon>
        <taxon>Tracheophyta</taxon>
        <taxon>Spermatophyta</taxon>
        <taxon>Magnoliopsida</taxon>
        <taxon>eudicotyledons</taxon>
        <taxon>Gunneridae</taxon>
        <taxon>Pentapetalae</taxon>
        <taxon>rosids</taxon>
        <taxon>malvids</taxon>
        <taxon>Malvales</taxon>
        <taxon>Malvaceae</taxon>
        <taxon>Grewioideae</taxon>
        <taxon>Apeibeae</taxon>
        <taxon>Corchorus</taxon>
    </lineage>
</organism>
<dbReference type="EMBL" id="AWUE01014252">
    <property type="protein sequence ID" value="OMP04486.1"/>
    <property type="molecule type" value="Genomic_DNA"/>
</dbReference>
<dbReference type="InterPro" id="IPR033121">
    <property type="entry name" value="PEPTIDASE_A1"/>
</dbReference>
<keyword evidence="6" id="KW-0732">Signal</keyword>
<evidence type="ECO:0000256" key="3">
    <source>
        <dbReference type="ARBA" id="ARBA00022750"/>
    </source>
</evidence>
<dbReference type="PROSITE" id="PS51767">
    <property type="entry name" value="PEPTIDASE_A1"/>
    <property type="match status" value="2"/>
</dbReference>
<protein>
    <submittedName>
        <fullName evidence="8">Peptidase A1</fullName>
    </submittedName>
</protein>
<evidence type="ECO:0000313" key="9">
    <source>
        <dbReference type="Proteomes" id="UP000187203"/>
    </source>
</evidence>
<evidence type="ECO:0000256" key="1">
    <source>
        <dbReference type="ARBA" id="ARBA00007447"/>
    </source>
</evidence>
<sequence>MSLALHFILLTLFQFHFAFANTSNPLGLSIRAVIDDSPESPLYQIEKLTIAERVERLVNITNARINYLDSILDDQNPKFANNFLIKIYRESLMYAVEFKIGSRQHQVKLFLDTGGGLIWTQCQPCRTCFNQTLPMYDPRLSSTYSRLPCSHPLCQGPGAIYQCVNGSYCSYDIQYGSGTSIKGVASNEVFEFPMADGSTQRLWGGIFGCSYEITKFPGQGSAISGIFGLSKSPDSMSSQYSDLIQSRFSYCLVPYFSALPRPLVLRFGEDIPQPPRLQTTLFMQVPSRPYYYYLQLLDITVANHRIGFHPNTFEIRPNGDGGIFIDSGALFTFIDTNTIGINAYQAVLGVFQAYYGSRGLRKIAGTMGFELCYEIQPYFRDFASMTFHFNGADYTVDGQYGHFVLPGFFCVGIRKSERKSALGACHQQNKRIIYDRIRGVLQFADERCLSIRAAIDDSPESPLYQIEKLTLAERVERLINITNARVNYLDSILDDQNDENSKLINPNNIGLKIYREGLFYVVTFTIGSRQQQVKLLMDTGGSLVWTQCQPCITCFNQTLPIYDPRLSGTYGRLPCSHNFCQGPDSLYLCVNASYCFYNLHYGGGASSSGIASYELFEFPMADGSTRRFRNVIFGCSDHTVRFACQNTAISGIFGLNKSPDSMSSQFSTIIQSRFSYCLVPFPDAMPRPLVLRFGEDIPLRPRVQTTLFMEVPSRRYMYYLQLLDITVANHRIGFHQGAFSIRGEGEGGLLLDSGALFSFIDANTIGINAYQAVIQVYQAYYGSKGLHRTRGTMGFELCYEIPPSYSDYASITFHLNGADYTVIGQYGHIVLPGFFCVAISSSPKKSILGAWHQQNKRLIYDRNRGALQFSEELCRNDVL</sequence>
<dbReference type="Gene3D" id="2.40.70.10">
    <property type="entry name" value="Acid Proteases"/>
    <property type="match status" value="4"/>
</dbReference>
<keyword evidence="3" id="KW-0064">Aspartyl protease</keyword>
<accession>A0A1R3KBN9</accession>
<dbReference type="Proteomes" id="UP000187203">
    <property type="component" value="Unassembled WGS sequence"/>
</dbReference>
<dbReference type="GO" id="GO:0005576">
    <property type="term" value="C:extracellular region"/>
    <property type="evidence" value="ECO:0007669"/>
    <property type="project" value="TreeGrafter"/>
</dbReference>
<evidence type="ECO:0000256" key="5">
    <source>
        <dbReference type="ARBA" id="ARBA00023180"/>
    </source>
</evidence>
<evidence type="ECO:0000256" key="2">
    <source>
        <dbReference type="ARBA" id="ARBA00022670"/>
    </source>
</evidence>
<dbReference type="InterPro" id="IPR032799">
    <property type="entry name" value="TAXi_C"/>
</dbReference>
<keyword evidence="2" id="KW-0645">Protease</keyword>
<feature type="chain" id="PRO_5010199880" evidence="6">
    <location>
        <begin position="21"/>
        <end position="879"/>
    </location>
</feature>
<dbReference type="OrthoDB" id="1072226at2759"/>
<feature type="signal peptide" evidence="6">
    <location>
        <begin position="1"/>
        <end position="20"/>
    </location>
</feature>
<feature type="domain" description="Peptidase A1" evidence="7">
    <location>
        <begin position="94"/>
        <end position="444"/>
    </location>
</feature>
<dbReference type="AlphaFoldDB" id="A0A1R3KBN9"/>
<dbReference type="InterPro" id="IPR021109">
    <property type="entry name" value="Peptidase_aspartic_dom_sf"/>
</dbReference>
<gene>
    <name evidence="8" type="ORF">COLO4_09611</name>
</gene>
<name>A0A1R3KBN9_9ROSI</name>
<evidence type="ECO:0000256" key="4">
    <source>
        <dbReference type="ARBA" id="ARBA00022801"/>
    </source>
</evidence>
<keyword evidence="9" id="KW-1185">Reference proteome</keyword>
<dbReference type="Pfam" id="PF14541">
    <property type="entry name" value="TAXi_C"/>
    <property type="match status" value="2"/>
</dbReference>
<keyword evidence="4" id="KW-0378">Hydrolase</keyword>